<gene>
    <name evidence="4" type="ORF">YBN1229_v1_3995</name>
</gene>
<keyword evidence="5" id="KW-1185">Reference proteome</keyword>
<feature type="region of interest" description="Disordered" evidence="2">
    <location>
        <begin position="476"/>
        <end position="498"/>
    </location>
</feature>
<evidence type="ECO:0000313" key="5">
    <source>
        <dbReference type="Proteomes" id="UP000033187"/>
    </source>
</evidence>
<evidence type="ECO:0000256" key="3">
    <source>
        <dbReference type="SAM" id="Phobius"/>
    </source>
</evidence>
<name>A0A0D6JLK9_9HYPH</name>
<dbReference type="Proteomes" id="UP000033187">
    <property type="component" value="Chromosome 1"/>
</dbReference>
<dbReference type="KEGG" id="fiy:BN1229_v1_3995"/>
<dbReference type="InterPro" id="IPR022227">
    <property type="entry name" value="DUF3754"/>
</dbReference>
<proteinExistence type="predicted"/>
<keyword evidence="3" id="KW-1133">Transmembrane helix</keyword>
<protein>
    <recommendedName>
        <fullName evidence="6">DUF3754 domain-containing protein</fullName>
    </recommendedName>
</protein>
<dbReference type="PANTHER" id="PTHR33645">
    <property type="entry name" value="AMINOPEPTIDASE (DUF3754)"/>
    <property type="match status" value="1"/>
</dbReference>
<dbReference type="PANTHER" id="PTHR33645:SF11">
    <property type="entry name" value="AMINOPEPTIDASE (DUF3754)"/>
    <property type="match status" value="1"/>
</dbReference>
<dbReference type="EMBL" id="LN829119">
    <property type="protein sequence ID" value="CPR22562.1"/>
    <property type="molecule type" value="Genomic_DNA"/>
</dbReference>
<organism evidence="4 5">
    <name type="scientific">Candidatus Filomicrobium marinum</name>
    <dbReference type="NCBI Taxonomy" id="1608628"/>
    <lineage>
        <taxon>Bacteria</taxon>
        <taxon>Pseudomonadati</taxon>
        <taxon>Pseudomonadota</taxon>
        <taxon>Alphaproteobacteria</taxon>
        <taxon>Hyphomicrobiales</taxon>
        <taxon>Hyphomicrobiaceae</taxon>
        <taxon>Filomicrobium</taxon>
    </lineage>
</organism>
<feature type="compositionally biased region" description="Low complexity" evidence="2">
    <location>
        <begin position="481"/>
        <end position="498"/>
    </location>
</feature>
<evidence type="ECO:0008006" key="6">
    <source>
        <dbReference type="Google" id="ProtNLM"/>
    </source>
</evidence>
<evidence type="ECO:0000313" key="4">
    <source>
        <dbReference type="EMBL" id="CPR22562.1"/>
    </source>
</evidence>
<evidence type="ECO:0000256" key="1">
    <source>
        <dbReference type="SAM" id="Coils"/>
    </source>
</evidence>
<sequence>MSPVNAAAQEEPQIVVREDSPSGSPLTPPTSTYMATALPQNGVDILKPDDERPRERFIPITRFALIDRLTSPQAWGAEEARVARRFFHYLDYWRHQLYGARLLELEQTYEPFSPDTDLLLTRKYSRDELRQMQKRFVSEMESILEQANYERLDPSVITEILSEATHYGLDLRVDFSLFEECLIYYRGASTRKDQRRNLRKFLRKEEFHVPIFQRLFLLFKLKPLDRHIREIMEKEKISRKEAERMAKRLRANLPSAVNEDDIYMKLFKNIPRSDVEMVFPNTTVKFRLMDKITLGGTGAFGVGMSTFAAAGKVGLLLTNPIVAGGAILGLGAALFRQVSNFFNTKQRYMVIMAQNLYFHSMADNRGVMIKLVDRAAEEDVKEEILLYCVLAKEQAHRNDLKAIDLAIEQYLNSSFGVDVDFDLEDALSRLIADGLVTEDADGYLHTLQPREAAQHLDAKWDMFLDLLPDIEHNEGREIRTADPVPEPTATATPAEQHA</sequence>
<feature type="coiled-coil region" evidence="1">
    <location>
        <begin position="232"/>
        <end position="259"/>
    </location>
</feature>
<feature type="region of interest" description="Disordered" evidence="2">
    <location>
        <begin position="1"/>
        <end position="34"/>
    </location>
</feature>
<dbReference type="KEGG" id="fil:BN1229_v1_4008"/>
<keyword evidence="3" id="KW-0472">Membrane</keyword>
<keyword evidence="1" id="KW-0175">Coiled coil</keyword>
<feature type="compositionally biased region" description="Low complexity" evidence="2">
    <location>
        <begin position="21"/>
        <end position="32"/>
    </location>
</feature>
<feature type="transmembrane region" description="Helical" evidence="3">
    <location>
        <begin position="316"/>
        <end position="335"/>
    </location>
</feature>
<dbReference type="Pfam" id="PF12576">
    <property type="entry name" value="DUF3754"/>
    <property type="match status" value="1"/>
</dbReference>
<keyword evidence="3" id="KW-0812">Transmembrane</keyword>
<evidence type="ECO:0000256" key="2">
    <source>
        <dbReference type="SAM" id="MobiDB-lite"/>
    </source>
</evidence>
<reference evidence="5" key="1">
    <citation type="submission" date="2015-02" db="EMBL/GenBank/DDBJ databases">
        <authorList>
            <person name="Chooi Y.-H."/>
        </authorList>
    </citation>
    <scope>NUCLEOTIDE SEQUENCE [LARGE SCALE GENOMIC DNA]</scope>
    <source>
        <strain evidence="5">strain Y</strain>
    </source>
</reference>
<dbReference type="RefSeq" id="WP_052744074.1">
    <property type="nucleotide sequence ID" value="NZ_LN829118.1"/>
</dbReference>
<dbReference type="AlphaFoldDB" id="A0A0D6JLK9"/>
<accession>A0A0D6JLK9</accession>